<keyword evidence="5 6" id="KW-0663">Pyridoxal phosphate</keyword>
<dbReference type="PRINTS" id="PR00753">
    <property type="entry name" value="ACCSYNTHASE"/>
</dbReference>
<dbReference type="InterPro" id="IPR015421">
    <property type="entry name" value="PyrdxlP-dep_Trfase_major"/>
</dbReference>
<comment type="similarity">
    <text evidence="2 6">Belongs to the class-I pyridoxal-phosphate-dependent aminotransferase family.</text>
</comment>
<comment type="cofactor">
    <cofactor evidence="1 6 7">
        <name>pyridoxal 5'-phosphate</name>
        <dbReference type="ChEBI" id="CHEBI:597326"/>
    </cofactor>
</comment>
<protein>
    <recommendedName>
        <fullName evidence="8">Aminotransferase class I/classII large domain-containing protein</fullName>
    </recommendedName>
</protein>
<dbReference type="InterPro" id="IPR004838">
    <property type="entry name" value="NHTrfase_class1_PyrdxlP-BS"/>
</dbReference>
<gene>
    <name evidence="9" type="ORF">CDCA_CDCA12G3422</name>
</gene>
<dbReference type="InterPro" id="IPR004839">
    <property type="entry name" value="Aminotransferase_I/II_large"/>
</dbReference>
<evidence type="ECO:0000256" key="7">
    <source>
        <dbReference type="PIRSR" id="PIRSR000517-1"/>
    </source>
</evidence>
<keyword evidence="10" id="KW-1185">Reference proteome</keyword>
<dbReference type="NCBIfam" id="TIGR01265">
    <property type="entry name" value="tyr_nico_aTase"/>
    <property type="match status" value="1"/>
</dbReference>
<dbReference type="InterPro" id="IPR015422">
    <property type="entry name" value="PyrdxlP-dep_Trfase_small"/>
</dbReference>
<dbReference type="SUPFAM" id="SSF53383">
    <property type="entry name" value="PLP-dependent transferases"/>
    <property type="match status" value="1"/>
</dbReference>
<evidence type="ECO:0000313" key="9">
    <source>
        <dbReference type="EMBL" id="KAK4537397.1"/>
    </source>
</evidence>
<comment type="caution">
    <text evidence="9">The sequence shown here is derived from an EMBL/GenBank/DDBJ whole genome shotgun (WGS) entry which is preliminary data.</text>
</comment>
<organism evidence="9 10">
    <name type="scientific">Cyanidium caldarium</name>
    <name type="common">Red alga</name>
    <dbReference type="NCBI Taxonomy" id="2771"/>
    <lineage>
        <taxon>Eukaryota</taxon>
        <taxon>Rhodophyta</taxon>
        <taxon>Bangiophyceae</taxon>
        <taxon>Cyanidiales</taxon>
        <taxon>Cyanidiaceae</taxon>
        <taxon>Cyanidium</taxon>
    </lineage>
</organism>
<evidence type="ECO:0000256" key="6">
    <source>
        <dbReference type="PIRNR" id="PIRNR000517"/>
    </source>
</evidence>
<evidence type="ECO:0000256" key="3">
    <source>
        <dbReference type="ARBA" id="ARBA00022576"/>
    </source>
</evidence>
<feature type="modified residue" description="N6-(pyridoxal phosphate)lysine" evidence="7">
    <location>
        <position position="328"/>
    </location>
</feature>
<reference evidence="9 10" key="1">
    <citation type="submission" date="2022-07" db="EMBL/GenBank/DDBJ databases">
        <title>Genome-wide signatures of adaptation to extreme environments.</title>
        <authorList>
            <person name="Cho C.H."/>
            <person name="Yoon H.S."/>
        </authorList>
    </citation>
    <scope>NUCLEOTIDE SEQUENCE [LARGE SCALE GENOMIC DNA]</scope>
    <source>
        <strain evidence="9 10">DBV 063 E5</strain>
    </source>
</reference>
<name>A0AAV9IYP5_CYACA</name>
<evidence type="ECO:0000256" key="4">
    <source>
        <dbReference type="ARBA" id="ARBA00022679"/>
    </source>
</evidence>
<evidence type="ECO:0000256" key="2">
    <source>
        <dbReference type="ARBA" id="ARBA00007441"/>
    </source>
</evidence>
<dbReference type="Gene3D" id="3.40.640.10">
    <property type="entry name" value="Type I PLP-dependent aspartate aminotransferase-like (Major domain)"/>
    <property type="match status" value="1"/>
</dbReference>
<proteinExistence type="inferred from homology"/>
<dbReference type="PANTHER" id="PTHR45744">
    <property type="entry name" value="TYROSINE AMINOTRANSFERASE"/>
    <property type="match status" value="1"/>
</dbReference>
<feature type="domain" description="Aminotransferase class I/classII large" evidence="8">
    <location>
        <begin position="119"/>
        <end position="486"/>
    </location>
</feature>
<evidence type="ECO:0000259" key="8">
    <source>
        <dbReference type="Pfam" id="PF00155"/>
    </source>
</evidence>
<evidence type="ECO:0000313" key="10">
    <source>
        <dbReference type="Proteomes" id="UP001301350"/>
    </source>
</evidence>
<dbReference type="EMBL" id="JANCYW010000012">
    <property type="protein sequence ID" value="KAK4537397.1"/>
    <property type="molecule type" value="Genomic_DNA"/>
</dbReference>
<evidence type="ECO:0000256" key="1">
    <source>
        <dbReference type="ARBA" id="ARBA00001933"/>
    </source>
</evidence>
<keyword evidence="3" id="KW-0032">Aminotransferase</keyword>
<dbReference type="GO" id="GO:0030170">
    <property type="term" value="F:pyridoxal phosphate binding"/>
    <property type="evidence" value="ECO:0007669"/>
    <property type="project" value="InterPro"/>
</dbReference>
<dbReference type="GO" id="GO:0006572">
    <property type="term" value="P:L-tyrosine catabolic process"/>
    <property type="evidence" value="ECO:0007669"/>
    <property type="project" value="TreeGrafter"/>
</dbReference>
<dbReference type="PIRSF" id="PIRSF000517">
    <property type="entry name" value="Tyr_transaminase"/>
    <property type="match status" value="1"/>
</dbReference>
<dbReference type="InterPro" id="IPR015424">
    <property type="entry name" value="PyrdxlP-dep_Trfase"/>
</dbReference>
<dbReference type="AlphaFoldDB" id="A0AAV9IYP5"/>
<dbReference type="Proteomes" id="UP001301350">
    <property type="component" value="Unassembled WGS sequence"/>
</dbReference>
<dbReference type="GO" id="GO:0004838">
    <property type="term" value="F:L-tyrosine-2-oxoglutarate transaminase activity"/>
    <property type="evidence" value="ECO:0007669"/>
    <property type="project" value="TreeGrafter"/>
</dbReference>
<dbReference type="Gene3D" id="3.90.1150.10">
    <property type="entry name" value="Aspartate Aminotransferase, domain 1"/>
    <property type="match status" value="1"/>
</dbReference>
<dbReference type="Pfam" id="PF00155">
    <property type="entry name" value="Aminotran_1_2"/>
    <property type="match status" value="1"/>
</dbReference>
<dbReference type="CDD" id="cd00609">
    <property type="entry name" value="AAT_like"/>
    <property type="match status" value="1"/>
</dbReference>
<dbReference type="PANTHER" id="PTHR45744:SF2">
    <property type="entry name" value="TYROSINE AMINOTRANSFERASE"/>
    <property type="match status" value="1"/>
</dbReference>
<dbReference type="InterPro" id="IPR005958">
    <property type="entry name" value="TyrNic_aminoTrfase"/>
</dbReference>
<keyword evidence="4" id="KW-0808">Transferase</keyword>
<accession>A0AAV9IYP5</accession>
<sequence>MKTTSTFVWTSGVGDSSVFGGEERSRRAAVCRVLGLRRPVRSRWWASVGGGQTAPSASRAEGATAVVGDGGAGVATKHAPVHAVDGWPVAASARAQRTVNPIRNLVQQVQLQPNPEKSLIHLSVGDPGATGYVQPPAYAVRAYAEALRSGKHHGYTLSTGAAAARAAVAARYTPPSPAPRLTADDVFLTSGASGALELALSGLLNEGDNVLVPVPGFPLVRTIVESLGATVREYALDADRRWQVETRKLARLVDGRTRAIVVNNPSNPCGSTWTLKHMRSVVAQAYKLRLPILADEVYADMTFKNSRFVSFAAVSEDVPVIVVGGLSKQLAAPGWRLGWVQLHDRGDVLTRSGYRQGLYQLSMRMLIPNAVVQAALPVVIGDAPRHLRAVRALMRKLEPNAQLLMRELEQRAPAVQCIAPQGAMYLMARVDTTGMSGIDNTMDFCRELWREESVSVLPGECFAASGYIRLVFCVSPETLVEAAQRIGAFCARRARA</sequence>
<dbReference type="PROSITE" id="PS00105">
    <property type="entry name" value="AA_TRANSFER_CLASS_1"/>
    <property type="match status" value="1"/>
</dbReference>
<evidence type="ECO:0000256" key="5">
    <source>
        <dbReference type="ARBA" id="ARBA00022898"/>
    </source>
</evidence>